<reference evidence="1" key="1">
    <citation type="submission" date="2018-01" db="EMBL/GenBank/DDBJ databases">
        <title>An insight into the sialome of Amazonian anophelines.</title>
        <authorList>
            <person name="Ribeiro J.M."/>
            <person name="Scarpassa V."/>
            <person name="Calvo E."/>
        </authorList>
    </citation>
    <scope>NUCLEOTIDE SEQUENCE</scope>
    <source>
        <tissue evidence="1">Salivary glands</tissue>
    </source>
</reference>
<organism evidence="1">
    <name type="scientific">Anopheles triannulatus</name>
    <dbReference type="NCBI Taxonomy" id="58253"/>
    <lineage>
        <taxon>Eukaryota</taxon>
        <taxon>Metazoa</taxon>
        <taxon>Ecdysozoa</taxon>
        <taxon>Arthropoda</taxon>
        <taxon>Hexapoda</taxon>
        <taxon>Insecta</taxon>
        <taxon>Pterygota</taxon>
        <taxon>Neoptera</taxon>
        <taxon>Endopterygota</taxon>
        <taxon>Diptera</taxon>
        <taxon>Nematocera</taxon>
        <taxon>Culicoidea</taxon>
        <taxon>Culicidae</taxon>
        <taxon>Anophelinae</taxon>
        <taxon>Anopheles</taxon>
    </lineage>
</organism>
<sequence length="68" mass="7790">MRTVAKALGVLVYLVRGRGYRQGLLESIRQAERQLKVLLHVLQSVVCRELSVDDCFSLLLKHLRMHAC</sequence>
<evidence type="ECO:0000313" key="1">
    <source>
        <dbReference type="EMBL" id="MBW47088.1"/>
    </source>
</evidence>
<protein>
    <submittedName>
        <fullName evidence="1">Putative secreted protein</fullName>
    </submittedName>
</protein>
<dbReference type="EMBL" id="GGFK01013767">
    <property type="protein sequence ID" value="MBW47088.1"/>
    <property type="molecule type" value="Transcribed_RNA"/>
</dbReference>
<accession>A0A2M4B2P4</accession>
<dbReference type="AlphaFoldDB" id="A0A2M4B2P4"/>
<name>A0A2M4B2P4_9DIPT</name>
<proteinExistence type="predicted"/>